<evidence type="ECO:0000313" key="1">
    <source>
        <dbReference type="EMBL" id="NNH73108.1"/>
    </source>
</evidence>
<reference evidence="1 2" key="1">
    <citation type="submission" date="2020-05" db="EMBL/GenBank/DDBJ databases">
        <title>MicrobeNet Type strains.</title>
        <authorList>
            <person name="Nicholson A.C."/>
        </authorList>
    </citation>
    <scope>NUCLEOTIDE SEQUENCE [LARGE SCALE GENOMIC DNA]</scope>
    <source>
        <strain evidence="1 2">JCM 3224</strain>
    </source>
</reference>
<accession>A0A849C5P8</accession>
<dbReference type="RefSeq" id="WP_067523391.1">
    <property type="nucleotide sequence ID" value="NZ_JABELX010000009.1"/>
</dbReference>
<comment type="caution">
    <text evidence="1">The sequence shown here is derived from an EMBL/GenBank/DDBJ whole genome shotgun (WGS) entry which is preliminary data.</text>
</comment>
<protein>
    <submittedName>
        <fullName evidence="1">Uncharacterized protein</fullName>
    </submittedName>
</protein>
<sequence>MVWGNILSTRPGRASAGVLTAVVLSAAVTGCAGNDDAATETTTSTGVAVAAPITTTSTVAPSGVGFDPESVPLSEVALGTFPYFAIPAGFENPNKEEPIADRDRVPMWTGDRIEWVIGKVYQSIIHAEEDRAFSKFALLEAIEKAVTDVGGVQVTESKFPSAVADTIDRDIRVAYSSGLGNIYGGTVTTYLVRQSDRRIWVHLSADSAGGSWMIAEEEVEADEN</sequence>
<dbReference type="Proteomes" id="UP000586827">
    <property type="component" value="Unassembled WGS sequence"/>
</dbReference>
<proteinExistence type="predicted"/>
<keyword evidence="2" id="KW-1185">Reference proteome</keyword>
<gene>
    <name evidence="1" type="ORF">HLB23_25145</name>
</gene>
<dbReference type="EMBL" id="JABELX010000009">
    <property type="protein sequence ID" value="NNH73108.1"/>
    <property type="molecule type" value="Genomic_DNA"/>
</dbReference>
<name>A0A849C5P8_9NOCA</name>
<dbReference type="AlphaFoldDB" id="A0A849C5P8"/>
<organism evidence="1 2">
    <name type="scientific">Nocardia uniformis</name>
    <dbReference type="NCBI Taxonomy" id="53432"/>
    <lineage>
        <taxon>Bacteria</taxon>
        <taxon>Bacillati</taxon>
        <taxon>Actinomycetota</taxon>
        <taxon>Actinomycetes</taxon>
        <taxon>Mycobacteriales</taxon>
        <taxon>Nocardiaceae</taxon>
        <taxon>Nocardia</taxon>
    </lineage>
</organism>
<evidence type="ECO:0000313" key="2">
    <source>
        <dbReference type="Proteomes" id="UP000586827"/>
    </source>
</evidence>